<dbReference type="GO" id="GO:0016874">
    <property type="term" value="F:ligase activity"/>
    <property type="evidence" value="ECO:0007669"/>
    <property type="project" value="UniProtKB-KW"/>
</dbReference>
<dbReference type="OrthoDB" id="5990523at2759"/>
<dbReference type="InterPro" id="IPR035983">
    <property type="entry name" value="Hect_E3_ubiquitin_ligase"/>
</dbReference>
<feature type="compositionally biased region" description="Low complexity" evidence="2">
    <location>
        <begin position="51"/>
        <end position="66"/>
    </location>
</feature>
<accession>A0A7D9I2E6</accession>
<evidence type="ECO:0000313" key="3">
    <source>
        <dbReference type="EMBL" id="CAB3998566.1"/>
    </source>
</evidence>
<keyword evidence="4" id="KW-1185">Reference proteome</keyword>
<dbReference type="EMBL" id="CACRXK020003387">
    <property type="protein sequence ID" value="CAB3998566.1"/>
    <property type="molecule type" value="Genomic_DNA"/>
</dbReference>
<keyword evidence="1" id="KW-0833">Ubl conjugation pathway</keyword>
<reference evidence="3" key="1">
    <citation type="submission" date="2020-04" db="EMBL/GenBank/DDBJ databases">
        <authorList>
            <person name="Alioto T."/>
            <person name="Alioto T."/>
            <person name="Gomez Garrido J."/>
        </authorList>
    </citation>
    <scope>NUCLEOTIDE SEQUENCE</scope>
    <source>
        <strain evidence="3">A484AB</strain>
    </source>
</reference>
<protein>
    <submittedName>
        <fullName evidence="3">G2 M phase-specific E3 ubiquitin- ligase-like</fullName>
    </submittedName>
</protein>
<dbReference type="GO" id="GO:0004842">
    <property type="term" value="F:ubiquitin-protein transferase activity"/>
    <property type="evidence" value="ECO:0007669"/>
    <property type="project" value="InterPro"/>
</dbReference>
<dbReference type="AlphaFoldDB" id="A0A7D9I2E6"/>
<comment type="caution">
    <text evidence="3">The sequence shown here is derived from an EMBL/GenBank/DDBJ whole genome shotgun (WGS) entry which is preliminary data.</text>
</comment>
<dbReference type="Pfam" id="PF00632">
    <property type="entry name" value="HECT"/>
    <property type="match status" value="1"/>
</dbReference>
<feature type="region of interest" description="Disordered" evidence="2">
    <location>
        <begin position="27"/>
        <end position="101"/>
    </location>
</feature>
<organism evidence="3 4">
    <name type="scientific">Paramuricea clavata</name>
    <name type="common">Red gorgonian</name>
    <name type="synonym">Violescent sea-whip</name>
    <dbReference type="NCBI Taxonomy" id="317549"/>
    <lineage>
        <taxon>Eukaryota</taxon>
        <taxon>Metazoa</taxon>
        <taxon>Cnidaria</taxon>
        <taxon>Anthozoa</taxon>
        <taxon>Octocorallia</taxon>
        <taxon>Malacalcyonacea</taxon>
        <taxon>Plexauridae</taxon>
        <taxon>Paramuricea</taxon>
    </lineage>
</organism>
<proteinExistence type="predicted"/>
<dbReference type="Proteomes" id="UP001152795">
    <property type="component" value="Unassembled WGS sequence"/>
</dbReference>
<feature type="compositionally biased region" description="Basic residues" evidence="2">
    <location>
        <begin position="84"/>
        <end position="97"/>
    </location>
</feature>
<keyword evidence="3" id="KW-0436">Ligase</keyword>
<sequence>MFCSNCGKSCIPNAKYCHGCGKSVNQANSDTTNRVSKQEAPGSRAEADGDNNSAPSTSSSSTPTNARPVTFSEFCSRKEGDRSKHFKQKKDGKRIKLHDKSGKSSEVKINIGIMTKREDVLVVKRGVTLPVTVRTNINYDELIKKAVEKHHRFNKDIIRHDDKMFYYLLYGDKKKADKLPGCDEAFSLKRYKEEIDKPYSRITLFLCSCTDYMASIFNDLFDSDSDPEIDPASYCMEQEMPETLPSGLYAPPPVVVQVDDEPELNTQVQQPQPSTTKEANHLLMMVVLRENYFVALLNNQEYISVKIWPSHTTQRRSNIKKLGLIIIKAYCELLTVIQRMFFRDGYPVLSTMAINRGDFKLCGEVMMMSVMQGGPAPNFLAPPVVFYITGKPLSPSEIQKSVYKSACENLCNATSDAEVKELLMKEEMLDILSEIGYRGIPQRETLSGVEVIVQSICVKDQLSDFLPALLQIMHGIEATGLTDVIKKSPEMWQPVFGIGNSFEITTSEFLDQLVALYSESQRKKMAEIDTFKYFCDAIESISEGTALQLKDFLKWLTGSYEIPPLGFPKLFSVAFVHGCQEGCACRPTVSTCDITMKLPVHIRDEIAMKEMIVSAIQDSYGFDLI</sequence>
<name>A0A7D9I2E6_PARCT</name>
<evidence type="ECO:0000256" key="1">
    <source>
        <dbReference type="ARBA" id="ARBA00022786"/>
    </source>
</evidence>
<evidence type="ECO:0000313" key="4">
    <source>
        <dbReference type="Proteomes" id="UP001152795"/>
    </source>
</evidence>
<dbReference type="SUPFAM" id="SSF56204">
    <property type="entry name" value="Hect, E3 ligase catalytic domain"/>
    <property type="match status" value="1"/>
</dbReference>
<dbReference type="PROSITE" id="PS50237">
    <property type="entry name" value="HECT"/>
    <property type="match status" value="1"/>
</dbReference>
<evidence type="ECO:0000256" key="2">
    <source>
        <dbReference type="SAM" id="MobiDB-lite"/>
    </source>
</evidence>
<dbReference type="Gene3D" id="3.30.2410.10">
    <property type="entry name" value="Hect, E3 ligase catalytic domain"/>
    <property type="match status" value="1"/>
</dbReference>
<dbReference type="InterPro" id="IPR000569">
    <property type="entry name" value="HECT_dom"/>
</dbReference>
<gene>
    <name evidence="3" type="ORF">PACLA_8A029959</name>
</gene>